<dbReference type="EMBL" id="CALTRL010005876">
    <property type="protein sequence ID" value="CAH7687462.1"/>
    <property type="molecule type" value="Genomic_DNA"/>
</dbReference>
<reference evidence="3" key="1">
    <citation type="submission" date="2022-06" db="EMBL/GenBank/DDBJ databases">
        <authorList>
            <consortium name="SYNGENTA / RWTH Aachen University"/>
        </authorList>
    </citation>
    <scope>NUCLEOTIDE SEQUENCE</scope>
</reference>
<evidence type="ECO:0000313" key="3">
    <source>
        <dbReference type="EMBL" id="CAH7687462.1"/>
    </source>
</evidence>
<sequence>MKFNQTRACHHFSRKTQEAILFNSKQKIITINLTFIYIILSSQPTDNSISKSVAEKKINRDFDHYNSKSISPDDGDDNSLDDTENSESEKHIKAIVESLISDLVCTITDQSRDKNSHLRELKELKTELLRADRRILANVEELPLT</sequence>
<evidence type="ECO:0000256" key="1">
    <source>
        <dbReference type="SAM" id="Coils"/>
    </source>
</evidence>
<feature type="region of interest" description="Disordered" evidence="2">
    <location>
        <begin position="64"/>
        <end position="88"/>
    </location>
</feature>
<protein>
    <submittedName>
        <fullName evidence="3">Uncharacterized protein</fullName>
    </submittedName>
</protein>
<proteinExistence type="predicted"/>
<keyword evidence="1" id="KW-0175">Coiled coil</keyword>
<name>A0AAV0BM70_PHAPC</name>
<feature type="compositionally biased region" description="Acidic residues" evidence="2">
    <location>
        <begin position="73"/>
        <end position="86"/>
    </location>
</feature>
<organism evidence="3 4">
    <name type="scientific">Phakopsora pachyrhizi</name>
    <name type="common">Asian soybean rust disease fungus</name>
    <dbReference type="NCBI Taxonomy" id="170000"/>
    <lineage>
        <taxon>Eukaryota</taxon>
        <taxon>Fungi</taxon>
        <taxon>Dikarya</taxon>
        <taxon>Basidiomycota</taxon>
        <taxon>Pucciniomycotina</taxon>
        <taxon>Pucciniomycetes</taxon>
        <taxon>Pucciniales</taxon>
        <taxon>Phakopsoraceae</taxon>
        <taxon>Phakopsora</taxon>
    </lineage>
</organism>
<evidence type="ECO:0000313" key="4">
    <source>
        <dbReference type="Proteomes" id="UP001153365"/>
    </source>
</evidence>
<gene>
    <name evidence="3" type="ORF">PPACK8108_LOCUS22247</name>
</gene>
<comment type="caution">
    <text evidence="3">The sequence shown here is derived from an EMBL/GenBank/DDBJ whole genome shotgun (WGS) entry which is preliminary data.</text>
</comment>
<keyword evidence="4" id="KW-1185">Reference proteome</keyword>
<dbReference type="Proteomes" id="UP001153365">
    <property type="component" value="Unassembled WGS sequence"/>
</dbReference>
<accession>A0AAV0BM70</accession>
<feature type="coiled-coil region" evidence="1">
    <location>
        <begin position="107"/>
        <end position="134"/>
    </location>
</feature>
<dbReference type="AlphaFoldDB" id="A0AAV0BM70"/>
<evidence type="ECO:0000256" key="2">
    <source>
        <dbReference type="SAM" id="MobiDB-lite"/>
    </source>
</evidence>